<comment type="subcellular location">
    <subcellularLocation>
        <location evidence="1">Nucleus</location>
    </subcellularLocation>
</comment>
<keyword evidence="6" id="KW-0804">Transcription</keyword>
<evidence type="ECO:0000256" key="9">
    <source>
        <dbReference type="ARBA" id="ARBA00025958"/>
    </source>
</evidence>
<gene>
    <name evidence="11" type="ORF">BDFB_000865</name>
</gene>
<name>A0A482WDY3_ASBVE</name>
<comment type="similarity">
    <text evidence="2">Belongs to the SNAPC3/SRD2 family.</text>
</comment>
<dbReference type="GO" id="GO:0019185">
    <property type="term" value="C:snRNA-activating protein complex"/>
    <property type="evidence" value="ECO:0007669"/>
    <property type="project" value="TreeGrafter"/>
</dbReference>
<dbReference type="InterPro" id="IPR022042">
    <property type="entry name" value="snRNA-activating_su3"/>
</dbReference>
<dbReference type="STRING" id="1661398.A0A482WDY3"/>
<dbReference type="GO" id="GO:0005634">
    <property type="term" value="C:nucleus"/>
    <property type="evidence" value="ECO:0007669"/>
    <property type="project" value="UniProtKB-SubCell"/>
</dbReference>
<evidence type="ECO:0000256" key="7">
    <source>
        <dbReference type="ARBA" id="ARBA00023242"/>
    </source>
</evidence>
<evidence type="ECO:0000256" key="6">
    <source>
        <dbReference type="ARBA" id="ARBA00023163"/>
    </source>
</evidence>
<proteinExistence type="inferred from homology"/>
<accession>A0A482WDY3</accession>
<dbReference type="PANTHER" id="PTHR13421">
    <property type="entry name" value="SNRNA-ACTIVATING PROTEIN COMPLEX SUBUNIT 3"/>
    <property type="match status" value="1"/>
</dbReference>
<evidence type="ECO:0000256" key="1">
    <source>
        <dbReference type="ARBA" id="ARBA00004123"/>
    </source>
</evidence>
<evidence type="ECO:0000256" key="2">
    <source>
        <dbReference type="ARBA" id="ARBA00010410"/>
    </source>
</evidence>
<dbReference type="PANTHER" id="PTHR13421:SF16">
    <property type="entry name" value="SNRNA-ACTIVATING PROTEIN COMPLEX SUBUNIT 3"/>
    <property type="match status" value="1"/>
</dbReference>
<dbReference type="GO" id="GO:0003681">
    <property type="term" value="F:bent DNA binding"/>
    <property type="evidence" value="ECO:0007669"/>
    <property type="project" value="TreeGrafter"/>
</dbReference>
<organism evidence="11 12">
    <name type="scientific">Asbolus verrucosus</name>
    <name type="common">Desert ironclad beetle</name>
    <dbReference type="NCBI Taxonomy" id="1661398"/>
    <lineage>
        <taxon>Eukaryota</taxon>
        <taxon>Metazoa</taxon>
        <taxon>Ecdysozoa</taxon>
        <taxon>Arthropoda</taxon>
        <taxon>Hexapoda</taxon>
        <taxon>Insecta</taxon>
        <taxon>Pterygota</taxon>
        <taxon>Neoptera</taxon>
        <taxon>Endopterygota</taxon>
        <taxon>Coleoptera</taxon>
        <taxon>Polyphaga</taxon>
        <taxon>Cucujiformia</taxon>
        <taxon>Tenebrionidae</taxon>
        <taxon>Pimeliinae</taxon>
        <taxon>Asbolus</taxon>
    </lineage>
</organism>
<dbReference type="EMBL" id="QDEB01002128">
    <property type="protein sequence ID" value="RZC43067.1"/>
    <property type="molecule type" value="Genomic_DNA"/>
</dbReference>
<reference evidence="11 12" key="1">
    <citation type="submission" date="2017-03" db="EMBL/GenBank/DDBJ databases">
        <title>Genome of the blue death feigning beetle - Asbolus verrucosus.</title>
        <authorList>
            <person name="Rider S.D."/>
        </authorList>
    </citation>
    <scope>NUCLEOTIDE SEQUENCE [LARGE SCALE GENOMIC DNA]</scope>
    <source>
        <strain evidence="11">Butters</strain>
        <tissue evidence="11">Head and leg muscle</tissue>
    </source>
</reference>
<dbReference type="Proteomes" id="UP000292052">
    <property type="component" value="Unassembled WGS sequence"/>
</dbReference>
<evidence type="ECO:0000313" key="11">
    <source>
        <dbReference type="EMBL" id="RZC43067.1"/>
    </source>
</evidence>
<comment type="function">
    <text evidence="8">Part of the SNAPc complex required for the transcription of both RNA polymerase II and III small-nuclear RNA genes. Binds to the proximal sequence element (PSE), a non-TATA-box basal promoter element common to these 2 types of genes. Recruits TBP and BRF2 to the U6 snRNA TATA box.</text>
</comment>
<keyword evidence="7" id="KW-0539">Nucleus</keyword>
<dbReference type="Pfam" id="PF12251">
    <property type="entry name" value="SNAPC3"/>
    <property type="match status" value="1"/>
</dbReference>
<keyword evidence="4" id="KW-0805">Transcription regulation</keyword>
<dbReference type="AlphaFoldDB" id="A0A482WDY3"/>
<dbReference type="GO" id="GO:0001046">
    <property type="term" value="F:core promoter sequence-specific DNA binding"/>
    <property type="evidence" value="ECO:0007669"/>
    <property type="project" value="TreeGrafter"/>
</dbReference>
<protein>
    <recommendedName>
        <fullName evidence="3">snRNA-activating protein complex subunit 3</fullName>
    </recommendedName>
    <alternativeName>
        <fullName evidence="10">Small nuclear RNA-activating complex polypeptide 3</fullName>
    </alternativeName>
</protein>
<evidence type="ECO:0000256" key="8">
    <source>
        <dbReference type="ARBA" id="ARBA00025193"/>
    </source>
</evidence>
<evidence type="ECO:0000256" key="3">
    <source>
        <dbReference type="ARBA" id="ARBA00013634"/>
    </source>
</evidence>
<evidence type="ECO:0000256" key="5">
    <source>
        <dbReference type="ARBA" id="ARBA00023125"/>
    </source>
</evidence>
<comment type="caution">
    <text evidence="11">The sequence shown here is derived from an EMBL/GenBank/DDBJ whole genome shotgun (WGS) entry which is preliminary data.</text>
</comment>
<sequence length="366" mass="42060">MEEIYPPENYSASIRFPLKGYFDEFNNMFSPKIPFPVFSCDEPNEVQYLLAVKDLMEVDMDLNDLKYLSESCSTDHLTCEGENTKDFPIEVPENLNSSSKLPVAFFTSNEPSQLEFAIPSTPSDLKPGSDFILSILIYRPFAFKYFNAKNASEKLRFNHEIVALGRNTLAELRDTIICSSDDGLCKEVQSTSDNLKPLANAKNKFPSGFIFIDNVFYNDFRSSKALDYSLPILEWTKEKNIQNLQSKSIENVPLSSLTPRFGYPYLYMHQGDCEHLLVFADAKLLDNDDCLHSQCYPHVLKLNRKANKMCFMCTVSFAKWICIDSDRLPQNKVFMCTECCKAYNYIDGEKIGNFKLYPYYEKHVVT</sequence>
<dbReference type="GO" id="GO:0001006">
    <property type="term" value="F:RNA polymerase III type 3 promoter sequence-specific DNA binding"/>
    <property type="evidence" value="ECO:0007669"/>
    <property type="project" value="TreeGrafter"/>
</dbReference>
<dbReference type="GO" id="GO:0042795">
    <property type="term" value="P:snRNA transcription by RNA polymerase II"/>
    <property type="evidence" value="ECO:0007669"/>
    <property type="project" value="TreeGrafter"/>
</dbReference>
<keyword evidence="12" id="KW-1185">Reference proteome</keyword>
<evidence type="ECO:0000256" key="4">
    <source>
        <dbReference type="ARBA" id="ARBA00023015"/>
    </source>
</evidence>
<evidence type="ECO:0000256" key="10">
    <source>
        <dbReference type="ARBA" id="ARBA00029606"/>
    </source>
</evidence>
<evidence type="ECO:0000313" key="12">
    <source>
        <dbReference type="Proteomes" id="UP000292052"/>
    </source>
</evidence>
<comment type="subunit">
    <text evidence="9">Part of the SNAPc complex composed of 5 subunits: SNAPC1, SNAPC2, SNAPC3, SNAPC4 and SNAPC5. SNAPC3 interacts with SNAPC1.</text>
</comment>
<keyword evidence="5" id="KW-0238">DNA-binding</keyword>
<dbReference type="OrthoDB" id="46583at2759"/>
<dbReference type="GO" id="GO:0000978">
    <property type="term" value="F:RNA polymerase II cis-regulatory region sequence-specific DNA binding"/>
    <property type="evidence" value="ECO:0007669"/>
    <property type="project" value="TreeGrafter"/>
</dbReference>
<dbReference type="GO" id="GO:0042796">
    <property type="term" value="P:snRNA transcription by RNA polymerase III"/>
    <property type="evidence" value="ECO:0007669"/>
    <property type="project" value="TreeGrafter"/>
</dbReference>